<dbReference type="Pfam" id="PF13948">
    <property type="entry name" value="DUF4215"/>
    <property type="match status" value="3"/>
</dbReference>
<evidence type="ECO:0000256" key="1">
    <source>
        <dbReference type="ARBA" id="ARBA00022729"/>
    </source>
</evidence>
<dbReference type="GO" id="GO:0006508">
    <property type="term" value="P:proteolysis"/>
    <property type="evidence" value="ECO:0007669"/>
    <property type="project" value="TreeGrafter"/>
</dbReference>
<dbReference type="GO" id="GO:0004222">
    <property type="term" value="F:metalloendopeptidase activity"/>
    <property type="evidence" value="ECO:0007669"/>
    <property type="project" value="TreeGrafter"/>
</dbReference>
<feature type="transmembrane region" description="Helical" evidence="4">
    <location>
        <begin position="1150"/>
        <end position="1169"/>
    </location>
</feature>
<feature type="transmembrane region" description="Helical" evidence="4">
    <location>
        <begin position="1016"/>
        <end position="1038"/>
    </location>
</feature>
<evidence type="ECO:0000256" key="2">
    <source>
        <dbReference type="ARBA" id="ARBA00022737"/>
    </source>
</evidence>
<proteinExistence type="predicted"/>
<organism evidence="5 6">
    <name type="scientific">Euplotes crassus</name>
    <dbReference type="NCBI Taxonomy" id="5936"/>
    <lineage>
        <taxon>Eukaryota</taxon>
        <taxon>Sar</taxon>
        <taxon>Alveolata</taxon>
        <taxon>Ciliophora</taxon>
        <taxon>Intramacronucleata</taxon>
        <taxon>Spirotrichea</taxon>
        <taxon>Hypotrichia</taxon>
        <taxon>Euplotida</taxon>
        <taxon>Euplotidae</taxon>
        <taxon>Moneuplotes</taxon>
    </lineage>
</organism>
<feature type="transmembrane region" description="Helical" evidence="4">
    <location>
        <begin position="1089"/>
        <end position="1107"/>
    </location>
</feature>
<evidence type="ECO:0000256" key="3">
    <source>
        <dbReference type="ARBA" id="ARBA00023157"/>
    </source>
</evidence>
<dbReference type="NCBIfam" id="TIGR02232">
    <property type="entry name" value="myxo_disulf_rpt"/>
    <property type="match status" value="14"/>
</dbReference>
<dbReference type="InterPro" id="IPR011936">
    <property type="entry name" value="Myxo_disulph_rpt"/>
</dbReference>
<dbReference type="EMBL" id="CAMPGE010023567">
    <property type="protein sequence ID" value="CAI2381489.1"/>
    <property type="molecule type" value="Genomic_DNA"/>
</dbReference>
<dbReference type="Proteomes" id="UP001295684">
    <property type="component" value="Unassembled WGS sequence"/>
</dbReference>
<dbReference type="PANTHER" id="PTHR46130">
    <property type="entry name" value="LAMGL DOMAIN-CONTAINING PROTEIN"/>
    <property type="match status" value="1"/>
</dbReference>
<keyword evidence="2" id="KW-0677">Repeat</keyword>
<dbReference type="GO" id="GO:0007166">
    <property type="term" value="P:cell surface receptor signaling pathway"/>
    <property type="evidence" value="ECO:0007669"/>
    <property type="project" value="TreeGrafter"/>
</dbReference>
<keyword evidence="4" id="KW-1133">Transmembrane helix</keyword>
<evidence type="ECO:0000256" key="4">
    <source>
        <dbReference type="SAM" id="Phobius"/>
    </source>
</evidence>
<name>A0AAD1XZ54_EUPCR</name>
<keyword evidence="1" id="KW-0732">Signal</keyword>
<feature type="transmembrane region" description="Helical" evidence="4">
    <location>
        <begin position="933"/>
        <end position="952"/>
    </location>
</feature>
<protein>
    <submittedName>
        <fullName evidence="5">Uncharacterized protein</fullName>
    </submittedName>
</protein>
<dbReference type="AlphaFoldDB" id="A0AAD1XZ54"/>
<dbReference type="InterPro" id="IPR043543">
    <property type="entry name" value="PAPPA/PAPPA2"/>
</dbReference>
<keyword evidence="4" id="KW-0812">Transmembrane</keyword>
<reference evidence="5" key="1">
    <citation type="submission" date="2023-07" db="EMBL/GenBank/DDBJ databases">
        <authorList>
            <consortium name="AG Swart"/>
            <person name="Singh M."/>
            <person name="Singh A."/>
            <person name="Seah K."/>
            <person name="Emmerich C."/>
        </authorList>
    </citation>
    <scope>NUCLEOTIDE SEQUENCE</scope>
    <source>
        <strain evidence="5">DP1</strain>
    </source>
</reference>
<evidence type="ECO:0000313" key="5">
    <source>
        <dbReference type="EMBL" id="CAI2381489.1"/>
    </source>
</evidence>
<evidence type="ECO:0000313" key="6">
    <source>
        <dbReference type="Proteomes" id="UP001295684"/>
    </source>
</evidence>
<sequence length="1175" mass="123835">MSIPSWTASDKLYIGCFDGTCGTSHTFKAHSITIHSDKDFMTSNTLQDIPFNEWFTSCITGTRDWGEDCDDRNYNTGDGCTPGCAVEANWVCSGGSTSTQDTCADDCGDGVNVQSSVVGYCDDGNNSDGDGCDQNCNVEDGYVCSGGSMSSADTCTMSCASATPPADPTIYCKDRNIDPGDGCDSSCKVESGYTCSWDSVSLASVCADTCGDGAVMTPTQGYCDDGDSDDNDGCSSTCAVEAGWSCSLGDSSTASTCSDSCGDGKVMNLIAGYCDDGNTATGDGCSDTCQIEPYWECTLGDSSTASICSDICGDSRVVKPTVGYCDDGDRVNGDGCSYGCLVESGWQCTLGDAATASVCSDDCGDGKVMSVQAGYCDDGGNDDGDGCSSTCVVETGWTCTSGDSSTASTCSDTCGDGKVMDSQAGYCDDGGKTNNDGCSSSCAVESGWTCTLGDTSTASVCTDDCGDGKVMDPASGYCDDGDNDDNDGCSSTCAVEPGWICTTGDSTTASSCSDNCGDSKVMNPQSGYCDDGSYGDGDGCNSTCEVETGWECTLGDSSTSSSCSDKCGDGKVMISSSLYCDDGNNDSGDGCSDTCQIESGWTCTSGNQNTASVCIDSCGDGLVMNPQAGYCDDGGDVDNDGCSSNCEVEVGWDCTLGDSTTSSVCSDKCADGIIVDPKIGYCDDGNTINGDGCDSSCGVEPNVSCTIGDSTTASVCTDICGDGFISINTLLSTYCDDGNNNDGDGCSSICEVESGWECTQGTSSTQSVCTSSNYTQTKCSVSYCETCSLNSRDICDTCEDGFQLLKDGTCRDVQVSTSVQKMSKGTQAVVGVGSVAAIAASILNGASPCAIWSMANQLQLLLLLLLTQSSLPSDVRGYIINNSMFSFSMDFDFIPLKTNFLTKVPLDWMSKGQTNLELEDMGQESGSSFNNNFSFAFYLILGCMFHCVLCLLPRKLDYQPRNFKERVIKFIGGLWKSFTFGFYLRFILEGFQNILLSSVNELKHHDLSTVSLQVSTAISGAFLLLLVLIMGLSAAQIFKISDPDEHSKCGELVAGLKNTKLSKAYTTLLISRRIMFCTWLIMFEYLGNSIIVCGMLCMQTCYTLYMLIVRPFEDKTNSLIECINEVFFTCFLIYLLRFNSVSTWNDKSSSMYILSMVCNNLIVVTIVFSKPFYNP</sequence>
<accession>A0AAD1XZ54</accession>
<feature type="transmembrane region" description="Helical" evidence="4">
    <location>
        <begin position="973"/>
        <end position="996"/>
    </location>
</feature>
<feature type="transmembrane region" description="Helical" evidence="4">
    <location>
        <begin position="1119"/>
        <end position="1138"/>
    </location>
</feature>
<keyword evidence="3" id="KW-1015">Disulfide bond</keyword>
<dbReference type="PANTHER" id="PTHR46130:SF3">
    <property type="entry name" value="CHROMOSOME UNDETERMINED SCAFFOLD_33, WHOLE GENOME SHOTGUN SEQUENCE"/>
    <property type="match status" value="1"/>
</dbReference>
<comment type="caution">
    <text evidence="5">The sequence shown here is derived from an EMBL/GenBank/DDBJ whole genome shotgun (WGS) entry which is preliminary data.</text>
</comment>
<keyword evidence="6" id="KW-1185">Reference proteome</keyword>
<gene>
    <name evidence="5" type="ORF">ECRASSUSDP1_LOCUS22945</name>
</gene>
<dbReference type="GO" id="GO:0005615">
    <property type="term" value="C:extracellular space"/>
    <property type="evidence" value="ECO:0007669"/>
    <property type="project" value="TreeGrafter"/>
</dbReference>
<keyword evidence="4" id="KW-0472">Membrane</keyword>